<dbReference type="GO" id="GO:0009100">
    <property type="term" value="P:glycoprotein metabolic process"/>
    <property type="evidence" value="ECO:0007669"/>
    <property type="project" value="TreeGrafter"/>
</dbReference>
<keyword evidence="1" id="KW-0378">Hydrolase</keyword>
<feature type="region of interest" description="Disordered" evidence="8">
    <location>
        <begin position="352"/>
        <end position="431"/>
    </location>
</feature>
<comment type="catalytic activity">
    <reaction evidence="4">
        <text>3-O-(N-acetyl-beta-D-glucosaminyl)-L-seryl-[protein] + H2O = N-acetyl-D-glucosamine + L-seryl-[protein]</text>
        <dbReference type="Rhea" id="RHEA:48876"/>
        <dbReference type="Rhea" id="RHEA-COMP:9863"/>
        <dbReference type="Rhea" id="RHEA-COMP:12251"/>
        <dbReference type="ChEBI" id="CHEBI:15377"/>
        <dbReference type="ChEBI" id="CHEBI:29999"/>
        <dbReference type="ChEBI" id="CHEBI:90838"/>
        <dbReference type="ChEBI" id="CHEBI:506227"/>
        <dbReference type="EC" id="3.2.1.169"/>
    </reaction>
</comment>
<evidence type="ECO:0000256" key="5">
    <source>
        <dbReference type="ARBA" id="ARBA00052136"/>
    </source>
</evidence>
<dbReference type="Gene3D" id="3.40.630.30">
    <property type="match status" value="1"/>
</dbReference>
<dbReference type="GO" id="GO:0016231">
    <property type="term" value="F:beta-N-acetylglucosaminidase activity"/>
    <property type="evidence" value="ECO:0007669"/>
    <property type="project" value="TreeGrafter"/>
</dbReference>
<dbReference type="InterPro" id="IPR016181">
    <property type="entry name" value="Acyl_CoA_acyltransferase"/>
</dbReference>
<dbReference type="InterPro" id="IPR051822">
    <property type="entry name" value="Glycosyl_Hydrolase_84"/>
</dbReference>
<feature type="domain" description="GH84" evidence="9">
    <location>
        <begin position="13"/>
        <end position="289"/>
    </location>
</feature>
<protein>
    <recommendedName>
        <fullName evidence="6">protein O-GlcNAcase</fullName>
        <ecNumber evidence="6">3.2.1.169</ecNumber>
    </recommendedName>
    <alternativeName>
        <fullName evidence="3">Beta-N-acetylhexosaminidase</fullName>
    </alternativeName>
    <alternativeName>
        <fullName evidence="7">Beta-hexosaminidase</fullName>
    </alternativeName>
</protein>
<dbReference type="PANTHER" id="PTHR13170">
    <property type="entry name" value="O-GLCNACASE"/>
    <property type="match status" value="1"/>
</dbReference>
<organism evidence="10">
    <name type="scientific">Moina brachiata</name>
    <dbReference type="NCBI Taxonomy" id="675436"/>
    <lineage>
        <taxon>Eukaryota</taxon>
        <taxon>Metazoa</taxon>
        <taxon>Ecdysozoa</taxon>
        <taxon>Arthropoda</taxon>
        <taxon>Crustacea</taxon>
        <taxon>Branchiopoda</taxon>
        <taxon>Diplostraca</taxon>
        <taxon>Cladocera</taxon>
        <taxon>Anomopoda</taxon>
        <taxon>Moinidae</taxon>
        <taxon>Moina</taxon>
    </lineage>
</organism>
<evidence type="ECO:0000256" key="7">
    <source>
        <dbReference type="ARBA" id="ARBA00076634"/>
    </source>
</evidence>
<evidence type="ECO:0000256" key="1">
    <source>
        <dbReference type="ARBA" id="ARBA00022801"/>
    </source>
</evidence>
<accession>A0A4Y7NIA3</accession>
<evidence type="ECO:0000256" key="6">
    <source>
        <dbReference type="ARBA" id="ARBA00066938"/>
    </source>
</evidence>
<dbReference type="SUPFAM" id="SSF51445">
    <property type="entry name" value="(Trans)glycosidases"/>
    <property type="match status" value="1"/>
</dbReference>
<dbReference type="AlphaFoldDB" id="A0A4Y7NIA3"/>
<evidence type="ECO:0000256" key="8">
    <source>
        <dbReference type="SAM" id="MobiDB-lite"/>
    </source>
</evidence>
<name>A0A4Y7NIA3_9CRUS</name>
<dbReference type="GO" id="GO:0102571">
    <property type="term" value="F:[protein]-3-O-(N-acetyl-D-glucosaminyl)-L-serine/L-threonine O-N-acetyl-alpha-D-glucosaminase activity"/>
    <property type="evidence" value="ECO:0007669"/>
    <property type="project" value="UniProtKB-EC"/>
</dbReference>
<dbReference type="Gene3D" id="1.20.58.240">
    <property type="entry name" value="STAT, domain 1"/>
    <property type="match status" value="1"/>
</dbReference>
<feature type="region of interest" description="Disordered" evidence="8">
    <location>
        <begin position="449"/>
        <end position="483"/>
    </location>
</feature>
<gene>
    <name evidence="10" type="primary">EOG090X01OH</name>
</gene>
<dbReference type="EMBL" id="LR023243">
    <property type="protein sequence ID" value="SVE92862.1"/>
    <property type="molecule type" value="mRNA"/>
</dbReference>
<dbReference type="Pfam" id="PF07555">
    <property type="entry name" value="NAGidase"/>
    <property type="match status" value="1"/>
</dbReference>
<sequence>MQSEESVVKSERFLCGVVEGFYGRPWTLDQRKDLFIKLREWGMNSYLYAPKDDYKHRAYWRDLYSVEEAEHLSNLIAAAKESNITFIYAISPGLDITYSSPKELATLKRKLDQLVQCGCSAFALLFDDIESEMTESDKEAFQSFAQAQVAVTNEMYDYLNQPTGFLFCPTEYCSSRAVPDVPSSEYLNTVGSKLAPGIDVMWTGPKVISRIITPASIDEVAEVLRRKPVIWDNLHANDYDQKRLFLGPYSGRSAVLLSKLNGVLTNPNCEYGANFVAIHTLAQWSKCTSDFNTGIGHSNEAVNADIKLEQENPNGRNEEDDSSFPEHVYHPRSALKKSLLLWLPEFRRTKSMWGPMTKPHGGGAPPVSFTTETTNVATSNTSSIEEKSNSPSPDAMPSADRSSRETEEIVSDATLTPCLADGTESTESASMVSLDRVAEGLEPMETVELVEGASSISSQSKNSEVEEVDDETKESPLKEDMSNIPDVEEGDVVMRENERKEDEEPYQMTVDDLTLLCDISYLPFEHGPLGMQLLQEFSWLKCNAHLIANKDKKENAADRPEVMEWHERAEKFDGMSKAMNRLFTRLTYINNRELLYDLYPYVWDMRGIVALLNSYVKWLVHQGSKQGFFHGEQEPWVFRGGLVADLQRLLPLDSMNDLFLYKTPDTPTRQVYTIRPFLSSDERTVYDLCRSLYVSRKSSSCENVENSLQTYPDLVGDVYFGAYSVLSSELCFVVEDDQTIVGYAAVAADTKEFYRKVRAAWLPELQSKYPELLQMNQSEPNSPQHIRVLTCFLSLEL</sequence>
<dbReference type="SUPFAM" id="SSF55729">
    <property type="entry name" value="Acyl-CoA N-acyltransferases (Nat)"/>
    <property type="match status" value="1"/>
</dbReference>
<dbReference type="InterPro" id="IPR011496">
    <property type="entry name" value="O-GlcNAcase_cat"/>
</dbReference>
<dbReference type="InterPro" id="IPR017853">
    <property type="entry name" value="GH"/>
</dbReference>
<dbReference type="EC" id="3.2.1.169" evidence="6"/>
<feature type="compositionally biased region" description="Low complexity" evidence="8">
    <location>
        <begin position="367"/>
        <end position="383"/>
    </location>
</feature>
<dbReference type="PANTHER" id="PTHR13170:SF16">
    <property type="entry name" value="PROTEIN O-GLCNACASE"/>
    <property type="match status" value="1"/>
</dbReference>
<proteinExistence type="evidence at transcript level"/>
<dbReference type="Gene3D" id="3.20.20.80">
    <property type="entry name" value="Glycosidases"/>
    <property type="match status" value="1"/>
</dbReference>
<comment type="catalytic activity">
    <reaction evidence="5">
        <text>3-O-(N-acetyl-beta-D-glucosaminyl)-L-threonyl-[protein] + H2O = L-threonyl-[protein] + N-acetyl-D-glucosamine</text>
        <dbReference type="Rhea" id="RHEA:48892"/>
        <dbReference type="Rhea" id="RHEA-COMP:11060"/>
        <dbReference type="Rhea" id="RHEA-COMP:12252"/>
        <dbReference type="ChEBI" id="CHEBI:15377"/>
        <dbReference type="ChEBI" id="CHEBI:30013"/>
        <dbReference type="ChEBI" id="CHEBI:90840"/>
        <dbReference type="ChEBI" id="CHEBI:506227"/>
        <dbReference type="EC" id="3.2.1.169"/>
    </reaction>
</comment>
<evidence type="ECO:0000259" key="9">
    <source>
        <dbReference type="PROSITE" id="PS52009"/>
    </source>
</evidence>
<keyword evidence="2" id="KW-0326">Glycosidase</keyword>
<dbReference type="PROSITE" id="PS52009">
    <property type="entry name" value="GH84"/>
    <property type="match status" value="1"/>
</dbReference>
<dbReference type="FunFam" id="3.20.20.80:FF:000009">
    <property type="entry name" value="O-GlcNAcase BT_4395"/>
    <property type="match status" value="1"/>
</dbReference>
<evidence type="ECO:0000256" key="3">
    <source>
        <dbReference type="ARBA" id="ARBA00030512"/>
    </source>
</evidence>
<reference evidence="10" key="1">
    <citation type="submission" date="2018-08" db="EMBL/GenBank/DDBJ databases">
        <authorList>
            <person name="Cornetti L."/>
        </authorList>
    </citation>
    <scope>NUCLEOTIDE SEQUENCE</scope>
    <source>
        <strain evidence="10">DE-FRO-2-1</strain>
    </source>
</reference>
<evidence type="ECO:0000256" key="2">
    <source>
        <dbReference type="ARBA" id="ARBA00023295"/>
    </source>
</evidence>
<evidence type="ECO:0000313" key="10">
    <source>
        <dbReference type="EMBL" id="SVE92862.1"/>
    </source>
</evidence>
<evidence type="ECO:0000256" key="4">
    <source>
        <dbReference type="ARBA" id="ARBA00050933"/>
    </source>
</evidence>